<dbReference type="EMBL" id="JABSNW010000004">
    <property type="protein sequence ID" value="KAL2888076.1"/>
    <property type="molecule type" value="Genomic_DNA"/>
</dbReference>
<reference evidence="2 3" key="1">
    <citation type="submission" date="2020-05" db="EMBL/GenBank/DDBJ databases">
        <title>Ceratocystis lukuohia genome.</title>
        <authorList>
            <person name="Harrington T.C."/>
            <person name="Kim K."/>
            <person name="Mayers C.G."/>
        </authorList>
    </citation>
    <scope>NUCLEOTIDE SEQUENCE [LARGE SCALE GENOMIC DNA]</scope>
    <source>
        <strain evidence="2 3">C4212</strain>
    </source>
</reference>
<sequence>MVSAPRKRKAPASEPATGPEAAESVQDIFRRHFEAQFAPLPEPVKAAVTEDENEREEDLQDEDEWDGLSAEEGEDNEIVEVVDYSSSTPQVSITMSKHERKSFMSTKPTDLTASSATAIETSNAANANEDANDENSATMLKQDIELQRLLAESHLLAQPAARLHVVSNTDKLFSDGKLRRKTTDMRVQALHHNANSVLAQQNVPMNIRKGRMAAQAAREDKRRREARENGIILERKGGDSVATGGIEKRRKKSGGGPRVDMPGVGRMNGAELRISERDSLYIRPVGEDLASPAMHTEGAWADKTPGRLARVLWVPGHMGIKGNELADTQAKLGSQGLVTEHRYSLAGARRWRRDQLRLDYEGWWKEQKGYRPLGTGVSTEPPFRNSRYKGLTRIELGHILAARTGDGDFDRYHERWGHNCPLGCRACNQAKERGHWWTCKALPRPWSQRFADKLLKNTKATSYVANVLRRNLMLLKEKQQPEPELSCLDTTEAAPLKKRVEAGHCHRRRQGSDHNQGSLG</sequence>
<protein>
    <submittedName>
        <fullName evidence="2">Double-stranded RNA/RNA-DNA hybrid binding protein</fullName>
    </submittedName>
</protein>
<evidence type="ECO:0000256" key="1">
    <source>
        <dbReference type="SAM" id="MobiDB-lite"/>
    </source>
</evidence>
<feature type="compositionally biased region" description="Acidic residues" evidence="1">
    <location>
        <begin position="49"/>
        <end position="70"/>
    </location>
</feature>
<feature type="region of interest" description="Disordered" evidence="1">
    <location>
        <begin position="237"/>
        <end position="266"/>
    </location>
</feature>
<dbReference type="RefSeq" id="XP_070859256.1">
    <property type="nucleotide sequence ID" value="XM_071002676.1"/>
</dbReference>
<keyword evidence="3" id="KW-1185">Reference proteome</keyword>
<dbReference type="Proteomes" id="UP001610728">
    <property type="component" value="Unassembled WGS sequence"/>
</dbReference>
<name>A0ABR4MIG5_9PEZI</name>
<dbReference type="SUPFAM" id="SSF53098">
    <property type="entry name" value="Ribonuclease H-like"/>
    <property type="match status" value="1"/>
</dbReference>
<evidence type="ECO:0000313" key="2">
    <source>
        <dbReference type="EMBL" id="KAL2888076.1"/>
    </source>
</evidence>
<dbReference type="InterPro" id="IPR053030">
    <property type="entry name" value="Ribosomal_biogenesis_FAF1-like"/>
</dbReference>
<accession>A0ABR4MIG5</accession>
<dbReference type="PANTHER" id="PTHR28096">
    <property type="entry name" value="PROTEIN FAF1"/>
    <property type="match status" value="1"/>
</dbReference>
<dbReference type="InterPro" id="IPR012337">
    <property type="entry name" value="RNaseH-like_sf"/>
</dbReference>
<evidence type="ECO:0000313" key="3">
    <source>
        <dbReference type="Proteomes" id="UP001610728"/>
    </source>
</evidence>
<feature type="region of interest" description="Disordered" evidence="1">
    <location>
        <begin position="498"/>
        <end position="520"/>
    </location>
</feature>
<proteinExistence type="predicted"/>
<comment type="caution">
    <text evidence="2">The sequence shown here is derived from an EMBL/GenBank/DDBJ whole genome shotgun (WGS) entry which is preliminary data.</text>
</comment>
<feature type="region of interest" description="Disordered" evidence="1">
    <location>
        <begin position="35"/>
        <end position="70"/>
    </location>
</feature>
<gene>
    <name evidence="2" type="ORF">HOO65_040413</name>
</gene>
<dbReference type="GeneID" id="98118189"/>
<feature type="compositionally biased region" description="Basic residues" evidence="1">
    <location>
        <begin position="1"/>
        <end position="10"/>
    </location>
</feature>
<feature type="region of interest" description="Disordered" evidence="1">
    <location>
        <begin position="1"/>
        <end position="23"/>
    </location>
</feature>
<organism evidence="2 3">
    <name type="scientific">Ceratocystis lukuohia</name>
    <dbReference type="NCBI Taxonomy" id="2019550"/>
    <lineage>
        <taxon>Eukaryota</taxon>
        <taxon>Fungi</taxon>
        <taxon>Dikarya</taxon>
        <taxon>Ascomycota</taxon>
        <taxon>Pezizomycotina</taxon>
        <taxon>Sordariomycetes</taxon>
        <taxon>Hypocreomycetidae</taxon>
        <taxon>Microascales</taxon>
        <taxon>Ceratocystidaceae</taxon>
        <taxon>Ceratocystis</taxon>
    </lineage>
</organism>
<dbReference type="PANTHER" id="PTHR28096:SF1">
    <property type="entry name" value="PROTEIN FAF1"/>
    <property type="match status" value="1"/>
</dbReference>